<dbReference type="AlphaFoldDB" id="A0A4U1FR33"/>
<evidence type="ECO:0000313" key="3">
    <source>
        <dbReference type="EMBL" id="TKC51656.1"/>
    </source>
</evidence>
<dbReference type="Proteomes" id="UP000308365">
    <property type="component" value="Unassembled WGS sequence"/>
</dbReference>
<feature type="region of interest" description="Disordered" evidence="1">
    <location>
        <begin position="1"/>
        <end position="59"/>
    </location>
</feature>
<feature type="region of interest" description="Disordered" evidence="1">
    <location>
        <begin position="134"/>
        <end position="154"/>
    </location>
</feature>
<protein>
    <recommendedName>
        <fullName evidence="2">MAT1 centre domain-containing protein</fullName>
    </recommendedName>
</protein>
<sequence>MDEQRRLRPGSRPSLRLPGPAAGPLRRPAFLQGRGLRVGGDSGGYRPRPRLRKSPGGLRGTGFFLPGTRLIRVGSAGLEPSFGVTGNAAPSINQCLGLLLEDVTRFKTRVKVCQIAFKLPLSFGVNFVLSPLDRSPPPAANRSGENSEERRREPRRCHLSLRIPSLKVTAGKVRKCLSSRALPCLQEVEIQKNVLKIYNKREEDFPSLREYNDFLEEVEEIVFNLTNNVDLDNTEKKMEIDQKENKDVIQKNKLKPTREQEELEEALEMSPEESLAQFRPRIKDASSARLQFSLLRLALLGECEPECEMSFPLTPLFKNCCHLQHRKCGEASTLPGHPQHFSCRGGRQPVGTTDLEGSKGSGPGKPGRHSSF</sequence>
<name>A0A4U1FR33_MONMO</name>
<dbReference type="EMBL" id="RWIC01000048">
    <property type="protein sequence ID" value="TKC51656.1"/>
    <property type="molecule type" value="Genomic_DNA"/>
</dbReference>
<comment type="caution">
    <text evidence="3">The sequence shown here is derived from an EMBL/GenBank/DDBJ whole genome shotgun (WGS) entry which is preliminary data.</text>
</comment>
<accession>A0A4U1FR33</accession>
<dbReference type="GO" id="GO:0005675">
    <property type="term" value="C:transcription factor TFIIH holo complex"/>
    <property type="evidence" value="ECO:0007669"/>
    <property type="project" value="TreeGrafter"/>
</dbReference>
<dbReference type="Pfam" id="PF06391">
    <property type="entry name" value="MAT1"/>
    <property type="match status" value="1"/>
</dbReference>
<evidence type="ECO:0000313" key="4">
    <source>
        <dbReference type="Proteomes" id="UP000308365"/>
    </source>
</evidence>
<dbReference type="CDD" id="cd00298">
    <property type="entry name" value="ACD_sHsps_p23-like"/>
    <property type="match status" value="1"/>
</dbReference>
<dbReference type="PANTHER" id="PTHR12683">
    <property type="entry name" value="CDK-ACTIVATING KINASE ASSEMBLY FACTOR MAT1"/>
    <property type="match status" value="1"/>
</dbReference>
<evidence type="ECO:0000256" key="1">
    <source>
        <dbReference type="SAM" id="MobiDB-lite"/>
    </source>
</evidence>
<gene>
    <name evidence="3" type="ORF">EI555_017644</name>
</gene>
<feature type="compositionally biased region" description="Low complexity" evidence="1">
    <location>
        <begin position="10"/>
        <end position="35"/>
    </location>
</feature>
<feature type="region of interest" description="Disordered" evidence="1">
    <location>
        <begin position="339"/>
        <end position="372"/>
    </location>
</feature>
<feature type="domain" description="MAT1 centre" evidence="2">
    <location>
        <begin position="186"/>
        <end position="275"/>
    </location>
</feature>
<evidence type="ECO:0000259" key="2">
    <source>
        <dbReference type="Pfam" id="PF06391"/>
    </source>
</evidence>
<proteinExistence type="predicted"/>
<organism evidence="3 4">
    <name type="scientific">Monodon monoceros</name>
    <name type="common">Narwhal</name>
    <name type="synonym">Ceratodon monodon</name>
    <dbReference type="NCBI Taxonomy" id="40151"/>
    <lineage>
        <taxon>Eukaryota</taxon>
        <taxon>Metazoa</taxon>
        <taxon>Chordata</taxon>
        <taxon>Craniata</taxon>
        <taxon>Vertebrata</taxon>
        <taxon>Euteleostomi</taxon>
        <taxon>Mammalia</taxon>
        <taxon>Eutheria</taxon>
        <taxon>Laurasiatheria</taxon>
        <taxon>Artiodactyla</taxon>
        <taxon>Whippomorpha</taxon>
        <taxon>Cetacea</taxon>
        <taxon>Odontoceti</taxon>
        <taxon>Monodontidae</taxon>
        <taxon>Monodon</taxon>
    </lineage>
</organism>
<dbReference type="InterPro" id="IPR015877">
    <property type="entry name" value="MAT1_centre"/>
</dbReference>
<reference evidence="4" key="1">
    <citation type="journal article" date="2019" name="IScience">
        <title>Narwhal Genome Reveals Long-Term Low Genetic Diversity despite Current Large Abundance Size.</title>
        <authorList>
            <person name="Westbury M.V."/>
            <person name="Petersen B."/>
            <person name="Garde E."/>
            <person name="Heide-Jorgensen M.P."/>
            <person name="Lorenzen E.D."/>
        </authorList>
    </citation>
    <scope>NUCLEOTIDE SEQUENCE [LARGE SCALE GENOMIC DNA]</scope>
</reference>
<dbReference type="PANTHER" id="PTHR12683:SF13">
    <property type="entry name" value="CDK-ACTIVATING KINASE ASSEMBLY FACTOR MAT1"/>
    <property type="match status" value="1"/>
</dbReference>
<dbReference type="GO" id="GO:0006281">
    <property type="term" value="P:DNA repair"/>
    <property type="evidence" value="ECO:0007669"/>
    <property type="project" value="TreeGrafter"/>
</dbReference>
<dbReference type="GO" id="GO:0006357">
    <property type="term" value="P:regulation of transcription by RNA polymerase II"/>
    <property type="evidence" value="ECO:0007669"/>
    <property type="project" value="TreeGrafter"/>
</dbReference>